<dbReference type="PANTHER" id="PTHR43308">
    <property type="entry name" value="OUTER MEMBRANE PROTEIN ALPHA-RELATED"/>
    <property type="match status" value="1"/>
</dbReference>
<evidence type="ECO:0000313" key="4">
    <source>
        <dbReference type="Proteomes" id="UP000177309"/>
    </source>
</evidence>
<dbReference type="Pfam" id="PF00395">
    <property type="entry name" value="SLH"/>
    <property type="match status" value="1"/>
</dbReference>
<dbReference type="PROSITE" id="PS51272">
    <property type="entry name" value="SLH"/>
    <property type="match status" value="1"/>
</dbReference>
<feature type="signal peptide" evidence="1">
    <location>
        <begin position="1"/>
        <end position="44"/>
    </location>
</feature>
<sequence>MTKRSKTVRLPDHQTMKAIKSPAGWQSCSLAVMMVLLFTSPAQTQESLVDIPEGHWSESATYELVSLGVTKGFPDGTFQGDKYLNRYETASFLARFSQSLNLRRAKEEKLLEEFKSELAWLEYQRSRSDKLFGGINSRAIVSTSQPDGAKMDYRLKMSWEKEFDHETKARINLDTMDAFYNSALSRKSTSQLLDFEGDFRLGIFKGKAILGPGSIVHTEESTVFPSEDYSVFSRPRTGLLLSTQLGSLSFLFNHQIRRFNSNDTIDLNETAVKIKYGQEALAVYLQPRVIYEWGGSGDALLDLGLDIKPSSFFSTQLLLSTSSLSYDVSALYFRIIEEINDPHNTGTKVVVSLDRVGTNYRRASFGCNDLIALNNFNRYILDGTVDFGFKLRQKLLHKLSLDLQSDYVVTDDYNYGQAYPGTYFLWQLGLGYDFSPNLALEYFYRQYEVPSGVDQFSNQVAKSSGLFGLACRAAF</sequence>
<dbReference type="Proteomes" id="UP000177309">
    <property type="component" value="Unassembled WGS sequence"/>
</dbReference>
<evidence type="ECO:0000259" key="2">
    <source>
        <dbReference type="PROSITE" id="PS51272"/>
    </source>
</evidence>
<accession>A0A1F4TN45</accession>
<dbReference type="EMBL" id="MEUI01000024">
    <property type="protein sequence ID" value="OGC34027.1"/>
    <property type="molecule type" value="Genomic_DNA"/>
</dbReference>
<reference evidence="3 4" key="1">
    <citation type="journal article" date="2016" name="Nat. Commun.">
        <title>Thousands of microbial genomes shed light on interconnected biogeochemical processes in an aquifer system.</title>
        <authorList>
            <person name="Anantharaman K."/>
            <person name="Brown C.T."/>
            <person name="Hug L.A."/>
            <person name="Sharon I."/>
            <person name="Castelle C.J."/>
            <person name="Probst A.J."/>
            <person name="Thomas B.C."/>
            <person name="Singh A."/>
            <person name="Wilkins M.J."/>
            <person name="Karaoz U."/>
            <person name="Brodie E.L."/>
            <person name="Williams K.H."/>
            <person name="Hubbard S.S."/>
            <person name="Banfield J.F."/>
        </authorList>
    </citation>
    <scope>NUCLEOTIDE SEQUENCE [LARGE SCALE GENOMIC DNA]</scope>
</reference>
<feature type="chain" id="PRO_5009514604" description="SLH domain-containing protein" evidence="1">
    <location>
        <begin position="45"/>
        <end position="475"/>
    </location>
</feature>
<organism evidence="3 4">
    <name type="scientific">candidate division WOR-1 bacterium RIFOXYC2_FULL_41_25</name>
    <dbReference type="NCBI Taxonomy" id="1802586"/>
    <lineage>
        <taxon>Bacteria</taxon>
        <taxon>Bacillati</taxon>
        <taxon>Saganbacteria</taxon>
    </lineage>
</organism>
<feature type="domain" description="SLH" evidence="2">
    <location>
        <begin position="44"/>
        <end position="107"/>
    </location>
</feature>
<gene>
    <name evidence="3" type="ORF">A2462_01565</name>
</gene>
<evidence type="ECO:0000256" key="1">
    <source>
        <dbReference type="SAM" id="SignalP"/>
    </source>
</evidence>
<comment type="caution">
    <text evidence="3">The sequence shown here is derived from an EMBL/GenBank/DDBJ whole genome shotgun (WGS) entry which is preliminary data.</text>
</comment>
<keyword evidence="1" id="KW-0732">Signal</keyword>
<proteinExistence type="predicted"/>
<name>A0A1F4TN45_UNCSA</name>
<dbReference type="InterPro" id="IPR051465">
    <property type="entry name" value="Cell_Envelope_Struct_Comp"/>
</dbReference>
<dbReference type="AlphaFoldDB" id="A0A1F4TN45"/>
<protein>
    <recommendedName>
        <fullName evidence="2">SLH domain-containing protein</fullName>
    </recommendedName>
</protein>
<dbReference type="InterPro" id="IPR001119">
    <property type="entry name" value="SLH_dom"/>
</dbReference>
<evidence type="ECO:0000313" key="3">
    <source>
        <dbReference type="EMBL" id="OGC34027.1"/>
    </source>
</evidence>